<dbReference type="FunFam" id="1.20.930.40:FF:000001">
    <property type="entry name" value="N-acetylated-alpha-linked acidic dipeptidase 2"/>
    <property type="match status" value="1"/>
</dbReference>
<evidence type="ECO:0000256" key="3">
    <source>
        <dbReference type="ARBA" id="ARBA00005634"/>
    </source>
</evidence>
<comment type="function">
    <text evidence="13">Aminopeptidase with broad substrate specificity. Has lower activity with substrates that have Asp or Glu in the P2' position, or Pro in the P3' position. Lacks activity with substrates that have both Pro in the P3' position and Asp or Glu in the P2' position. Lacks carboxypeptidase activity. Lacks dipeptidyl-peptidase IV type activity.</text>
</comment>
<evidence type="ECO:0000256" key="5">
    <source>
        <dbReference type="ARBA" id="ARBA00022670"/>
    </source>
</evidence>
<comment type="subcellular location">
    <subcellularLocation>
        <location evidence="2">Apical cell membrane</location>
    </subcellularLocation>
</comment>
<keyword evidence="5" id="KW-0645">Protease</keyword>
<evidence type="ECO:0000256" key="9">
    <source>
        <dbReference type="ARBA" id="ARBA00022837"/>
    </source>
</evidence>
<dbReference type="Gene3D" id="3.40.630.10">
    <property type="entry name" value="Zn peptidases"/>
    <property type="match status" value="1"/>
</dbReference>
<dbReference type="Proteomes" id="UP001519460">
    <property type="component" value="Unassembled WGS sequence"/>
</dbReference>
<organism evidence="18 19">
    <name type="scientific">Batillaria attramentaria</name>
    <dbReference type="NCBI Taxonomy" id="370345"/>
    <lineage>
        <taxon>Eukaryota</taxon>
        <taxon>Metazoa</taxon>
        <taxon>Spiralia</taxon>
        <taxon>Lophotrochozoa</taxon>
        <taxon>Mollusca</taxon>
        <taxon>Gastropoda</taxon>
        <taxon>Caenogastropoda</taxon>
        <taxon>Sorbeoconcha</taxon>
        <taxon>Cerithioidea</taxon>
        <taxon>Batillariidae</taxon>
        <taxon>Batillaria</taxon>
    </lineage>
</organism>
<evidence type="ECO:0000256" key="4">
    <source>
        <dbReference type="ARBA" id="ARBA00022438"/>
    </source>
</evidence>
<keyword evidence="8" id="KW-0862">Zinc</keyword>
<dbReference type="GO" id="GO:0006508">
    <property type="term" value="P:proteolysis"/>
    <property type="evidence" value="ECO:0007669"/>
    <property type="project" value="UniProtKB-KW"/>
</dbReference>
<dbReference type="GO" id="GO:0046872">
    <property type="term" value="F:metal ion binding"/>
    <property type="evidence" value="ECO:0007669"/>
    <property type="project" value="UniProtKB-KW"/>
</dbReference>
<dbReference type="InterPro" id="IPR036757">
    <property type="entry name" value="TFR-like_dimer_dom_sf"/>
</dbReference>
<dbReference type="InterPro" id="IPR007365">
    <property type="entry name" value="TFR-like_dimer_dom"/>
</dbReference>
<evidence type="ECO:0000256" key="10">
    <source>
        <dbReference type="ARBA" id="ARBA00023049"/>
    </source>
</evidence>
<accession>A0ABD0L331</accession>
<keyword evidence="7" id="KW-0378">Hydrolase</keyword>
<feature type="domain" description="Peptidase M28" evidence="17">
    <location>
        <begin position="9"/>
        <end position="170"/>
    </location>
</feature>
<dbReference type="PANTHER" id="PTHR10404:SF77">
    <property type="entry name" value="GLUTAMATE CARBOXYPEPTIDASE 2 HOMOLOG"/>
    <property type="match status" value="1"/>
</dbReference>
<evidence type="ECO:0000256" key="11">
    <source>
        <dbReference type="ARBA" id="ARBA00023157"/>
    </source>
</evidence>
<keyword evidence="6" id="KW-0479">Metal-binding</keyword>
<keyword evidence="11" id="KW-1015">Disulfide bond</keyword>
<evidence type="ECO:0000256" key="8">
    <source>
        <dbReference type="ARBA" id="ARBA00022833"/>
    </source>
</evidence>
<evidence type="ECO:0000313" key="18">
    <source>
        <dbReference type="EMBL" id="KAK7493452.1"/>
    </source>
</evidence>
<dbReference type="Pfam" id="PF04253">
    <property type="entry name" value="TFR_dimer"/>
    <property type="match status" value="1"/>
</dbReference>
<evidence type="ECO:0000259" key="16">
    <source>
        <dbReference type="Pfam" id="PF04253"/>
    </source>
</evidence>
<dbReference type="GO" id="GO:0008237">
    <property type="term" value="F:metallopeptidase activity"/>
    <property type="evidence" value="ECO:0007669"/>
    <property type="project" value="UniProtKB-KW"/>
</dbReference>
<evidence type="ECO:0000256" key="2">
    <source>
        <dbReference type="ARBA" id="ARBA00004221"/>
    </source>
</evidence>
<dbReference type="InterPro" id="IPR039373">
    <property type="entry name" value="Peptidase_M28B"/>
</dbReference>
<protein>
    <recommendedName>
        <fullName evidence="14">Aminopeptidase NAALADL1</fullName>
    </recommendedName>
    <alternativeName>
        <fullName evidence="15">N-acetylated-alpha-linked acidic dipeptidase-like protein</fullName>
    </alternativeName>
</protein>
<dbReference type="FunFam" id="3.40.630.10:FF:000101">
    <property type="entry name" value="N-acetylated alpha-linked acidic dipeptidase like 1"/>
    <property type="match status" value="1"/>
</dbReference>
<keyword evidence="19" id="KW-1185">Reference proteome</keyword>
<dbReference type="InterPro" id="IPR007484">
    <property type="entry name" value="Peptidase_M28"/>
</dbReference>
<proteinExistence type="inferred from homology"/>
<gene>
    <name evidence="18" type="ORF">BaRGS_00015352</name>
</gene>
<dbReference type="EMBL" id="JACVVK020000093">
    <property type="protein sequence ID" value="KAK7493452.1"/>
    <property type="molecule type" value="Genomic_DNA"/>
</dbReference>
<dbReference type="Pfam" id="PF04389">
    <property type="entry name" value="Peptidase_M28"/>
    <property type="match status" value="1"/>
</dbReference>
<evidence type="ECO:0000313" key="19">
    <source>
        <dbReference type="Proteomes" id="UP001519460"/>
    </source>
</evidence>
<evidence type="ECO:0000256" key="6">
    <source>
        <dbReference type="ARBA" id="ARBA00022723"/>
    </source>
</evidence>
<comment type="cofactor">
    <cofactor evidence="1">
        <name>Zn(2+)</name>
        <dbReference type="ChEBI" id="CHEBI:29105"/>
    </cofactor>
</comment>
<evidence type="ECO:0000256" key="13">
    <source>
        <dbReference type="ARBA" id="ARBA00059290"/>
    </source>
</evidence>
<feature type="domain" description="Transferrin receptor-like dimerisation" evidence="16">
    <location>
        <begin position="234"/>
        <end position="354"/>
    </location>
</feature>
<keyword evidence="4" id="KW-0031">Aminopeptidase</keyword>
<dbReference type="Gene3D" id="1.20.930.40">
    <property type="entry name" value="Transferrin receptor-like, dimerisation domain"/>
    <property type="match status" value="1"/>
</dbReference>
<evidence type="ECO:0000256" key="7">
    <source>
        <dbReference type="ARBA" id="ARBA00022801"/>
    </source>
</evidence>
<evidence type="ECO:0000259" key="17">
    <source>
        <dbReference type="Pfam" id="PF04389"/>
    </source>
</evidence>
<comment type="caution">
    <text evidence="18">The sequence shown here is derived from an EMBL/GenBank/DDBJ whole genome shotgun (WGS) entry which is preliminary data.</text>
</comment>
<sequence>MSIYYLPPDRYVLIGNHRDAWVYGAVDPSGGTAAMLEVARAMGRLVKEGRWRPRRSIMFCSWGGEEYGLIGSNEWTEQYAKSLGARAVGYINTDISVQGNYTFKAGASPLMYRALYTATQKIPNPSSDEVEAGRQTVYDTWLYRGDSAGQPEYRIASYPLYHTEYETFDAVKNLFDPEFKFHQAMARVAAELVRYLADSLIIPFNVTDYAVGLTRLKKTLDDQYGTLLSANISNYNELDTAIAQFGENVQQFQSALAQVDRKDPMAIRLINDQLLLLEKAFLDPEGLPQRSQKKHLLFAENSNDLYAGSSFPGLVDLLFKIEELQEPEYSKRWQKVRHHFSVIVNAIQSAGYTLRDVISFVEEQY</sequence>
<evidence type="ECO:0000256" key="1">
    <source>
        <dbReference type="ARBA" id="ARBA00001947"/>
    </source>
</evidence>
<dbReference type="PANTHER" id="PTHR10404">
    <property type="entry name" value="N-ACETYLATED-ALPHA-LINKED ACIDIC DIPEPTIDASE"/>
    <property type="match status" value="1"/>
</dbReference>
<dbReference type="SUPFAM" id="SSF47672">
    <property type="entry name" value="Transferrin receptor-like dimerisation domain"/>
    <property type="match status" value="1"/>
</dbReference>
<dbReference type="GO" id="GO:0016324">
    <property type="term" value="C:apical plasma membrane"/>
    <property type="evidence" value="ECO:0007669"/>
    <property type="project" value="UniProtKB-SubCell"/>
</dbReference>
<evidence type="ECO:0000256" key="12">
    <source>
        <dbReference type="ARBA" id="ARBA00023180"/>
    </source>
</evidence>
<keyword evidence="12" id="KW-0325">Glycoprotein</keyword>
<reference evidence="18 19" key="1">
    <citation type="journal article" date="2023" name="Sci. Data">
        <title>Genome assembly of the Korean intertidal mud-creeper Batillaria attramentaria.</title>
        <authorList>
            <person name="Patra A.K."/>
            <person name="Ho P.T."/>
            <person name="Jun S."/>
            <person name="Lee S.J."/>
            <person name="Kim Y."/>
            <person name="Won Y.J."/>
        </authorList>
    </citation>
    <scope>NUCLEOTIDE SEQUENCE [LARGE SCALE GENOMIC DNA]</scope>
    <source>
        <strain evidence="18">Wonlab-2016</strain>
    </source>
</reference>
<dbReference type="AlphaFoldDB" id="A0ABD0L331"/>
<dbReference type="SUPFAM" id="SSF53187">
    <property type="entry name" value="Zn-dependent exopeptidases"/>
    <property type="match status" value="1"/>
</dbReference>
<evidence type="ECO:0000256" key="15">
    <source>
        <dbReference type="ARBA" id="ARBA00081462"/>
    </source>
</evidence>
<keyword evidence="10" id="KW-0482">Metalloprotease</keyword>
<dbReference type="GO" id="GO:0004177">
    <property type="term" value="F:aminopeptidase activity"/>
    <property type="evidence" value="ECO:0007669"/>
    <property type="project" value="UniProtKB-KW"/>
</dbReference>
<name>A0ABD0L331_9CAEN</name>
<comment type="similarity">
    <text evidence="3">Belongs to the peptidase M28 family. M28B subfamily.</text>
</comment>
<keyword evidence="9" id="KW-0106">Calcium</keyword>
<evidence type="ECO:0000256" key="14">
    <source>
        <dbReference type="ARBA" id="ARBA00068168"/>
    </source>
</evidence>